<evidence type="ECO:0000256" key="5">
    <source>
        <dbReference type="ARBA" id="ARBA00023237"/>
    </source>
</evidence>
<comment type="similarity">
    <text evidence="2">Belongs to the SusD family.</text>
</comment>
<dbReference type="Proteomes" id="UP000190166">
    <property type="component" value="Unassembled WGS sequence"/>
</dbReference>
<dbReference type="PROSITE" id="PS51257">
    <property type="entry name" value="PROKAR_LIPOPROTEIN"/>
    <property type="match status" value="1"/>
</dbReference>
<evidence type="ECO:0000259" key="8">
    <source>
        <dbReference type="Pfam" id="PF14322"/>
    </source>
</evidence>
<evidence type="ECO:0000313" key="10">
    <source>
        <dbReference type="Proteomes" id="UP000190166"/>
    </source>
</evidence>
<keyword evidence="5" id="KW-0998">Cell outer membrane</keyword>
<name>A0A1T5NCU9_9BACT</name>
<dbReference type="SUPFAM" id="SSF48452">
    <property type="entry name" value="TPR-like"/>
    <property type="match status" value="1"/>
</dbReference>
<dbReference type="InterPro" id="IPR012944">
    <property type="entry name" value="SusD_RagB_dom"/>
</dbReference>
<dbReference type="Pfam" id="PF07980">
    <property type="entry name" value="SusD_RagB"/>
    <property type="match status" value="1"/>
</dbReference>
<evidence type="ECO:0000256" key="4">
    <source>
        <dbReference type="ARBA" id="ARBA00023136"/>
    </source>
</evidence>
<accession>A0A1T5NCU9</accession>
<dbReference type="Gene3D" id="1.25.40.390">
    <property type="match status" value="1"/>
</dbReference>
<feature type="signal peptide" evidence="6">
    <location>
        <begin position="1"/>
        <end position="22"/>
    </location>
</feature>
<keyword evidence="10" id="KW-1185">Reference proteome</keyword>
<evidence type="ECO:0000256" key="2">
    <source>
        <dbReference type="ARBA" id="ARBA00006275"/>
    </source>
</evidence>
<gene>
    <name evidence="9" type="ORF">SAMN05660461_1135</name>
</gene>
<feature type="domain" description="SusD-like N-terminal" evidence="8">
    <location>
        <begin position="114"/>
        <end position="230"/>
    </location>
</feature>
<organism evidence="9 10">
    <name type="scientific">Chitinophaga ginsengisegetis</name>
    <dbReference type="NCBI Taxonomy" id="393003"/>
    <lineage>
        <taxon>Bacteria</taxon>
        <taxon>Pseudomonadati</taxon>
        <taxon>Bacteroidota</taxon>
        <taxon>Chitinophagia</taxon>
        <taxon>Chitinophagales</taxon>
        <taxon>Chitinophagaceae</taxon>
        <taxon>Chitinophaga</taxon>
    </lineage>
</organism>
<dbReference type="RefSeq" id="WP_235015878.1">
    <property type="nucleotide sequence ID" value="NZ_FUZZ01000001.1"/>
</dbReference>
<evidence type="ECO:0000256" key="1">
    <source>
        <dbReference type="ARBA" id="ARBA00004442"/>
    </source>
</evidence>
<reference evidence="9 10" key="1">
    <citation type="submission" date="2017-02" db="EMBL/GenBank/DDBJ databases">
        <authorList>
            <person name="Peterson S.W."/>
        </authorList>
    </citation>
    <scope>NUCLEOTIDE SEQUENCE [LARGE SCALE GENOMIC DNA]</scope>
    <source>
        <strain evidence="9 10">DSM 18108</strain>
    </source>
</reference>
<proteinExistence type="inferred from homology"/>
<comment type="subcellular location">
    <subcellularLocation>
        <location evidence="1">Cell outer membrane</location>
    </subcellularLocation>
</comment>
<keyword evidence="4" id="KW-0472">Membrane</keyword>
<dbReference type="InterPro" id="IPR011990">
    <property type="entry name" value="TPR-like_helical_dom_sf"/>
</dbReference>
<evidence type="ECO:0000313" key="9">
    <source>
        <dbReference type="EMBL" id="SKC98237.1"/>
    </source>
</evidence>
<dbReference type="InterPro" id="IPR033985">
    <property type="entry name" value="SusD-like_N"/>
</dbReference>
<protein>
    <submittedName>
        <fullName evidence="9">SusD family protein</fullName>
    </submittedName>
</protein>
<evidence type="ECO:0000256" key="6">
    <source>
        <dbReference type="SAM" id="SignalP"/>
    </source>
</evidence>
<dbReference type="AlphaFoldDB" id="A0A1T5NCU9"/>
<dbReference type="STRING" id="393003.SAMN05660461_1135"/>
<evidence type="ECO:0000256" key="3">
    <source>
        <dbReference type="ARBA" id="ARBA00022729"/>
    </source>
</evidence>
<feature type="chain" id="PRO_5012730428" evidence="6">
    <location>
        <begin position="23"/>
        <end position="490"/>
    </location>
</feature>
<dbReference type="EMBL" id="FUZZ01000001">
    <property type="protein sequence ID" value="SKC98237.1"/>
    <property type="molecule type" value="Genomic_DNA"/>
</dbReference>
<dbReference type="Pfam" id="PF14322">
    <property type="entry name" value="SusD-like_3"/>
    <property type="match status" value="1"/>
</dbReference>
<sequence>MIKKIICPFLYITLLFSFVACKKDFLEVVPQGSQVATTTDDYDKLMNNPWFYMSDISGWQEAVSMGDETGAEAAFLNRGSVWMPRLFQWADSIYKPGDELSYPFLLREGLEKMYLLNKIIAEVMESSGGSDAQKKQLLAEAKATRAWINFQFINFYAKPYDAATAATDMGFPVIDKADITVREFSRGSVQGSYDFIIKDLTEALADVPVRPSIVTRMSKPAVAGLLGKVYIFMGRYTDALPLLNNAFTDIAANGAPVLYNYNVEFAPGGAFLPIDPTFGPQGPGVNRNDTREAILSKVYYNGPFRGNMFGTDGLVLMPATAALYGPHDQRLLLYTNKDMDGNLNPGGRLRKYGITWSRFGLQLPELYLLRAECRARTNDLGGAVADLETLRRNRMPSADAPVPAIIAGNQVALIKYIIDERIREFAQEGYRWFDMRRLSVDPIFSGKPITHTLYNTNGTTTVITLKQPNRLVMKIPPYFIQNNPGMPDNP</sequence>
<feature type="domain" description="RagB/SusD" evidence="7">
    <location>
        <begin position="365"/>
        <end position="490"/>
    </location>
</feature>
<evidence type="ECO:0000259" key="7">
    <source>
        <dbReference type="Pfam" id="PF07980"/>
    </source>
</evidence>
<keyword evidence="3 6" id="KW-0732">Signal</keyword>
<dbReference type="GO" id="GO:0009279">
    <property type="term" value="C:cell outer membrane"/>
    <property type="evidence" value="ECO:0007669"/>
    <property type="project" value="UniProtKB-SubCell"/>
</dbReference>